<dbReference type="SUPFAM" id="SSF52467">
    <property type="entry name" value="DHS-like NAD/FAD-binding domain"/>
    <property type="match status" value="1"/>
</dbReference>
<feature type="repeat" description="ANK" evidence="5">
    <location>
        <begin position="86"/>
        <end position="118"/>
    </location>
</feature>
<dbReference type="PRINTS" id="PR01415">
    <property type="entry name" value="ANKYRIN"/>
</dbReference>
<dbReference type="AlphaFoldDB" id="A0A450XBY6"/>
<keyword evidence="4 6" id="KW-0786">Thiamine pyrophosphate</keyword>
<evidence type="ECO:0000256" key="6">
    <source>
        <dbReference type="RuleBase" id="RU362132"/>
    </source>
</evidence>
<dbReference type="InterPro" id="IPR002110">
    <property type="entry name" value="Ankyrin_rpt"/>
</dbReference>
<dbReference type="PANTHER" id="PTHR24198">
    <property type="entry name" value="ANKYRIN REPEAT AND PROTEIN KINASE DOMAIN-CONTAINING PROTEIN"/>
    <property type="match status" value="1"/>
</dbReference>
<feature type="repeat" description="ANK" evidence="5">
    <location>
        <begin position="232"/>
        <end position="264"/>
    </location>
</feature>
<dbReference type="Pfam" id="PF02776">
    <property type="entry name" value="TPP_enzyme_N"/>
    <property type="match status" value="1"/>
</dbReference>
<dbReference type="CDD" id="cd07035">
    <property type="entry name" value="TPP_PYR_POX_like"/>
    <property type="match status" value="1"/>
</dbReference>
<dbReference type="PROSITE" id="PS50088">
    <property type="entry name" value="ANK_REPEAT"/>
    <property type="match status" value="4"/>
</dbReference>
<dbReference type="Pfam" id="PF00205">
    <property type="entry name" value="TPP_enzyme_M"/>
    <property type="match status" value="1"/>
</dbReference>
<feature type="domain" description="Thiamine pyrophosphate enzyme N-terminal TPP-binding" evidence="9">
    <location>
        <begin position="402"/>
        <end position="482"/>
    </location>
</feature>
<dbReference type="Pfam" id="PF00023">
    <property type="entry name" value="Ank"/>
    <property type="match status" value="1"/>
</dbReference>
<reference evidence="10" key="1">
    <citation type="submission" date="2019-02" db="EMBL/GenBank/DDBJ databases">
        <authorList>
            <person name="Gruber-Vodicka R. H."/>
            <person name="Seah K. B. B."/>
        </authorList>
    </citation>
    <scope>NUCLEOTIDE SEQUENCE</scope>
    <source>
        <strain evidence="10">BECK_BZ197</strain>
    </source>
</reference>
<dbReference type="Pfam" id="PF02775">
    <property type="entry name" value="TPP_enzyme_C"/>
    <property type="match status" value="1"/>
</dbReference>
<dbReference type="GO" id="GO:0019752">
    <property type="term" value="P:carboxylic acid metabolic process"/>
    <property type="evidence" value="ECO:0007669"/>
    <property type="project" value="UniProtKB-ARBA"/>
</dbReference>
<evidence type="ECO:0000256" key="4">
    <source>
        <dbReference type="ARBA" id="ARBA00023052"/>
    </source>
</evidence>
<dbReference type="InterPro" id="IPR029061">
    <property type="entry name" value="THDP-binding"/>
</dbReference>
<dbReference type="Gene3D" id="3.40.50.970">
    <property type="match status" value="2"/>
</dbReference>
<dbReference type="Gene3D" id="1.25.40.20">
    <property type="entry name" value="Ankyrin repeat-containing domain"/>
    <property type="match status" value="2"/>
</dbReference>
<sequence length="929" mass="100263">MNQNTHENAKDIDALRGEMSKRLIDAVKQGDFKTVEALLKDGVNPNAHNPRVPLDALATAAGLGNERIVHLLLTYGANPNTLDLLAGTSPLHNACQGGNPEVVKRLVEAGAMIDLQTATTGHTPLMDAIWFKRPEITAYLLDAGAGLNQLTHYGFTLTDHLRYEQGVNPRDQEKLERCAQLVEERRASDRKKVSDQKLMAAVMNGDPAAAEAQLKAGANVDERHPILDSFNDWHTPLLVAARDGHTEIVKLLLEYGADVNAVENTFGAVPLHKATYNGRVEITRILASQPGINLDFQGASNGYTPLHDALWHGFDECARVLVEAGARLDLLAYDGKLPIDIAIDSFGDQHPILEILEPGPDARSKPRANLIPWHSRQRSGARAIAEQLKIAGFIGASENLLIGNPGSGEEWLYLEMVDEVRMGLAEPAVGAILDGAGRVRNQPAVAIAHGFVGFSGLQGAVFNAAQRQSPMLVIVGVADSQAHTGETHMYADVEGAAKAARAKYVKNATDSTTLLRDLRDAIVEARIPPFGPVVFIVGSNIASAPNTESAIAPKLPNIRLAPPVSEIELLADQMLDAKTPAMLIGDGVARSDGFAELQEVAELLAADVWASMESEINFPRNHPLFRGNLGHMDDSVGRELLRETDFALAVGTPIYQTVFNSKLPLFRAGVPVAAINQDPETTLRGHNDVAFPIKGDPKRILGMLADVLKKKQTEEQAARVKAAFEARQQQKGADLGQRREAQLREPGVTMAKFANLLEAQMKEMSQRPVIFNEALAGATGLTDYIGNVDMPGKYFDTSGGSLGEWGGAVGAAMIGGPTIAFIGDGGFNYVLQSLWNASRDKLPLGLVVAHNGNYGLLYANMDATMRKHGIEPASVPNPHFFELPGIDYVKIGQGYGVPGMRVEKEDDLKQAVDRLVEFNGPFLVNLVLQ</sequence>
<dbReference type="GO" id="GO:0000287">
    <property type="term" value="F:magnesium ion binding"/>
    <property type="evidence" value="ECO:0007669"/>
    <property type="project" value="InterPro"/>
</dbReference>
<evidence type="ECO:0000256" key="2">
    <source>
        <dbReference type="ARBA" id="ARBA00022737"/>
    </source>
</evidence>
<dbReference type="InterPro" id="IPR011766">
    <property type="entry name" value="TPP_enzyme_TPP-bd"/>
</dbReference>
<dbReference type="GO" id="GO:0030976">
    <property type="term" value="F:thiamine pyrophosphate binding"/>
    <property type="evidence" value="ECO:0007669"/>
    <property type="project" value="InterPro"/>
</dbReference>
<dbReference type="InterPro" id="IPR012000">
    <property type="entry name" value="Thiamin_PyroP_enz_cen_dom"/>
</dbReference>
<dbReference type="Gene3D" id="3.40.50.1220">
    <property type="entry name" value="TPP-binding domain"/>
    <property type="match status" value="1"/>
</dbReference>
<evidence type="ECO:0000256" key="5">
    <source>
        <dbReference type="PROSITE-ProRule" id="PRU00023"/>
    </source>
</evidence>
<evidence type="ECO:0000259" key="8">
    <source>
        <dbReference type="Pfam" id="PF02775"/>
    </source>
</evidence>
<protein>
    <submittedName>
        <fullName evidence="10">Acetolactate synthase large subunit</fullName>
    </submittedName>
</protein>
<comment type="similarity">
    <text evidence="1 6">Belongs to the TPP enzyme family.</text>
</comment>
<proteinExistence type="inferred from homology"/>
<dbReference type="SUPFAM" id="SSF52518">
    <property type="entry name" value="Thiamin diphosphate-binding fold (THDP-binding)"/>
    <property type="match status" value="2"/>
</dbReference>
<dbReference type="PROSITE" id="PS50297">
    <property type="entry name" value="ANK_REP_REGION"/>
    <property type="match status" value="3"/>
</dbReference>
<dbReference type="SUPFAM" id="SSF48403">
    <property type="entry name" value="Ankyrin repeat"/>
    <property type="match status" value="1"/>
</dbReference>
<feature type="repeat" description="ANK" evidence="5">
    <location>
        <begin position="120"/>
        <end position="152"/>
    </location>
</feature>
<dbReference type="CDD" id="cd02002">
    <property type="entry name" value="TPP_BFDC"/>
    <property type="match status" value="1"/>
</dbReference>
<evidence type="ECO:0000256" key="1">
    <source>
        <dbReference type="ARBA" id="ARBA00007812"/>
    </source>
</evidence>
<feature type="domain" description="Thiamine pyrophosphate enzyme central" evidence="7">
    <location>
        <begin position="568"/>
        <end position="703"/>
    </location>
</feature>
<feature type="domain" description="Thiamine pyrophosphate enzyme TPP-binding" evidence="8">
    <location>
        <begin position="804"/>
        <end position="925"/>
    </location>
</feature>
<organism evidence="10">
    <name type="scientific">Candidatus Kentrum sp. MB</name>
    <dbReference type="NCBI Taxonomy" id="2138164"/>
    <lineage>
        <taxon>Bacteria</taxon>
        <taxon>Pseudomonadati</taxon>
        <taxon>Pseudomonadota</taxon>
        <taxon>Gammaproteobacteria</taxon>
        <taxon>Candidatus Kentrum</taxon>
    </lineage>
</organism>
<evidence type="ECO:0000259" key="9">
    <source>
        <dbReference type="Pfam" id="PF02776"/>
    </source>
</evidence>
<dbReference type="EMBL" id="CAADFO010000023">
    <property type="protein sequence ID" value="VFK26792.1"/>
    <property type="molecule type" value="Genomic_DNA"/>
</dbReference>
<keyword evidence="2" id="KW-0677">Repeat</keyword>
<keyword evidence="3 5" id="KW-0040">ANK repeat</keyword>
<accession>A0A450XBY6</accession>
<dbReference type="InterPro" id="IPR012001">
    <property type="entry name" value="Thiamin_PyroP_enz_TPP-bd_dom"/>
</dbReference>
<feature type="repeat" description="ANK" evidence="5">
    <location>
        <begin position="301"/>
        <end position="333"/>
    </location>
</feature>
<gene>
    <name evidence="10" type="ORF">BECKMB1821G_GA0114241_10238</name>
</gene>
<dbReference type="SMART" id="SM00248">
    <property type="entry name" value="ANK"/>
    <property type="match status" value="7"/>
</dbReference>
<dbReference type="InterPro" id="IPR036770">
    <property type="entry name" value="Ankyrin_rpt-contain_sf"/>
</dbReference>
<dbReference type="Pfam" id="PF12796">
    <property type="entry name" value="Ank_2"/>
    <property type="match status" value="2"/>
</dbReference>
<dbReference type="GO" id="GO:0003824">
    <property type="term" value="F:catalytic activity"/>
    <property type="evidence" value="ECO:0007669"/>
    <property type="project" value="InterPro"/>
</dbReference>
<evidence type="ECO:0000313" key="10">
    <source>
        <dbReference type="EMBL" id="VFK26792.1"/>
    </source>
</evidence>
<evidence type="ECO:0000256" key="3">
    <source>
        <dbReference type="ARBA" id="ARBA00023043"/>
    </source>
</evidence>
<dbReference type="PANTHER" id="PTHR24198:SF165">
    <property type="entry name" value="ANKYRIN REPEAT-CONTAINING PROTEIN-RELATED"/>
    <property type="match status" value="1"/>
</dbReference>
<evidence type="ECO:0000259" key="7">
    <source>
        <dbReference type="Pfam" id="PF00205"/>
    </source>
</evidence>
<name>A0A450XBY6_9GAMM</name>
<dbReference type="InterPro" id="IPR029035">
    <property type="entry name" value="DHS-like_NAD/FAD-binding_dom"/>
</dbReference>